<dbReference type="NCBIfam" id="NF009150">
    <property type="entry name" value="PRK12497.1-3"/>
    <property type="match status" value="1"/>
</dbReference>
<dbReference type="EMBL" id="JACRKR010000084">
    <property type="protein sequence ID" value="MBI5078714.1"/>
    <property type="molecule type" value="Genomic_DNA"/>
</dbReference>
<evidence type="ECO:0000313" key="3">
    <source>
        <dbReference type="EMBL" id="MBI5078714.1"/>
    </source>
</evidence>
<sequence length="125" mass="14577">MGSESYELGVKGEAIAEEYLLRNGYRILEKNFHSQQGEADIVARDGEFLVFVEVKSYSFRSFGPPLSAVRKSKRENIIHAARYYLYKNKIKDTHCRFDVLTIYREKNGARVIELFKNAFQANRPY</sequence>
<comment type="caution">
    <text evidence="3">The sequence shown here is derived from an EMBL/GenBank/DDBJ whole genome shotgun (WGS) entry which is preliminary data.</text>
</comment>
<protein>
    <recommendedName>
        <fullName evidence="2">UPF0102 protein HZB08_01660</fullName>
    </recommendedName>
</protein>
<dbReference type="HAMAP" id="MF_00048">
    <property type="entry name" value="UPF0102"/>
    <property type="match status" value="1"/>
</dbReference>
<gene>
    <name evidence="3" type="ORF">HZB08_01660</name>
</gene>
<dbReference type="GO" id="GO:0003676">
    <property type="term" value="F:nucleic acid binding"/>
    <property type="evidence" value="ECO:0007669"/>
    <property type="project" value="InterPro"/>
</dbReference>
<dbReference type="Pfam" id="PF02021">
    <property type="entry name" value="UPF0102"/>
    <property type="match status" value="1"/>
</dbReference>
<organism evidence="3 4">
    <name type="scientific">Candidatus Saganbacteria bacterium</name>
    <dbReference type="NCBI Taxonomy" id="2575572"/>
    <lineage>
        <taxon>Bacteria</taxon>
        <taxon>Bacillati</taxon>
        <taxon>Saganbacteria</taxon>
    </lineage>
</organism>
<dbReference type="Gene3D" id="3.40.1350.10">
    <property type="match status" value="1"/>
</dbReference>
<dbReference type="InterPro" id="IPR011335">
    <property type="entry name" value="Restrct_endonuc-II-like"/>
</dbReference>
<evidence type="ECO:0000256" key="1">
    <source>
        <dbReference type="ARBA" id="ARBA00006738"/>
    </source>
</evidence>
<dbReference type="NCBIfam" id="TIGR00252">
    <property type="entry name" value="YraN family protein"/>
    <property type="match status" value="1"/>
</dbReference>
<dbReference type="Proteomes" id="UP000808761">
    <property type="component" value="Unassembled WGS sequence"/>
</dbReference>
<dbReference type="PANTHER" id="PTHR34039">
    <property type="entry name" value="UPF0102 PROTEIN YRAN"/>
    <property type="match status" value="1"/>
</dbReference>
<evidence type="ECO:0000313" key="4">
    <source>
        <dbReference type="Proteomes" id="UP000808761"/>
    </source>
</evidence>
<reference evidence="3" key="1">
    <citation type="submission" date="2020-07" db="EMBL/GenBank/DDBJ databases">
        <title>Huge and variable diversity of episymbiotic CPR bacteria and DPANN archaea in groundwater ecosystems.</title>
        <authorList>
            <person name="He C.Y."/>
            <person name="Keren R."/>
            <person name="Whittaker M."/>
            <person name="Farag I.F."/>
            <person name="Doudna J."/>
            <person name="Cate J.H.D."/>
            <person name="Banfield J.F."/>
        </authorList>
    </citation>
    <scope>NUCLEOTIDE SEQUENCE</scope>
    <source>
        <strain evidence="3">NC_groundwater_1860_Pr3_B-0.1um_51_7</strain>
    </source>
</reference>
<dbReference type="InterPro" id="IPR011856">
    <property type="entry name" value="tRNA_endonuc-like_dom_sf"/>
</dbReference>
<dbReference type="AlphaFoldDB" id="A0A9D6UJV4"/>
<name>A0A9D6UJV4_UNCSA</name>
<dbReference type="CDD" id="cd20736">
    <property type="entry name" value="PoNe_Nuclease"/>
    <property type="match status" value="1"/>
</dbReference>
<comment type="similarity">
    <text evidence="1 2">Belongs to the UPF0102 family.</text>
</comment>
<accession>A0A9D6UJV4</accession>
<dbReference type="SUPFAM" id="SSF52980">
    <property type="entry name" value="Restriction endonuclease-like"/>
    <property type="match status" value="1"/>
</dbReference>
<proteinExistence type="inferred from homology"/>
<evidence type="ECO:0000256" key="2">
    <source>
        <dbReference type="HAMAP-Rule" id="MF_00048"/>
    </source>
</evidence>
<dbReference type="InterPro" id="IPR003509">
    <property type="entry name" value="UPF0102_YraN-like"/>
</dbReference>
<dbReference type="PANTHER" id="PTHR34039:SF1">
    <property type="entry name" value="UPF0102 PROTEIN YRAN"/>
    <property type="match status" value="1"/>
</dbReference>